<dbReference type="RefSeq" id="WP_133157338.1">
    <property type="nucleotide sequence ID" value="NZ_CP037867.1"/>
</dbReference>
<dbReference type="Proteomes" id="UP000293912">
    <property type="component" value="Chromosome"/>
</dbReference>
<accession>A0A4V1ABX3</accession>
<dbReference type="Gene3D" id="3.30.70.2060">
    <property type="match status" value="1"/>
</dbReference>
<dbReference type="EMBL" id="CP037867">
    <property type="protein sequence ID" value="QBM29463.1"/>
    <property type="molecule type" value="Genomic_DNA"/>
</dbReference>
<gene>
    <name evidence="2" type="ORF">HPF_17345</name>
</gene>
<dbReference type="AlphaFoldDB" id="A0A4V1ABX3"/>
<name>A0A4V1ABX3_HYDPS</name>
<keyword evidence="3" id="KW-1185">Reference proteome</keyword>
<dbReference type="PANTHER" id="PTHR41247">
    <property type="entry name" value="HTH-TYPE TRANSCRIPTIONAL REPRESSOR YCNK"/>
    <property type="match status" value="1"/>
</dbReference>
<feature type="chain" id="PRO_5020532541" evidence="1">
    <location>
        <begin position="30"/>
        <end position="185"/>
    </location>
</feature>
<dbReference type="PANTHER" id="PTHR41247:SF1">
    <property type="entry name" value="HTH-TYPE TRANSCRIPTIONAL REPRESSOR YCNK"/>
    <property type="match status" value="1"/>
</dbReference>
<dbReference type="InterPro" id="IPR008719">
    <property type="entry name" value="N2O_reductase_NosL"/>
</dbReference>
<protein>
    <submittedName>
        <fullName evidence="2">NosL</fullName>
    </submittedName>
</protein>
<dbReference type="SUPFAM" id="SSF160387">
    <property type="entry name" value="NosL/MerB-like"/>
    <property type="match status" value="1"/>
</dbReference>
<evidence type="ECO:0000256" key="1">
    <source>
        <dbReference type="SAM" id="SignalP"/>
    </source>
</evidence>
<keyword evidence="1" id="KW-0732">Signal</keyword>
<evidence type="ECO:0000313" key="3">
    <source>
        <dbReference type="Proteomes" id="UP000293912"/>
    </source>
</evidence>
<proteinExistence type="predicted"/>
<evidence type="ECO:0000313" key="2">
    <source>
        <dbReference type="EMBL" id="QBM29463.1"/>
    </source>
</evidence>
<dbReference type="Pfam" id="PF05573">
    <property type="entry name" value="NosL"/>
    <property type="match status" value="1"/>
</dbReference>
<organism evidence="2 3">
    <name type="scientific">Hydrogenophaga pseudoflava</name>
    <name type="common">Pseudomonas carboxydoflava</name>
    <dbReference type="NCBI Taxonomy" id="47421"/>
    <lineage>
        <taxon>Bacteria</taxon>
        <taxon>Pseudomonadati</taxon>
        <taxon>Pseudomonadota</taxon>
        <taxon>Betaproteobacteria</taxon>
        <taxon>Burkholderiales</taxon>
        <taxon>Comamonadaceae</taxon>
        <taxon>Hydrogenophaga</taxon>
    </lineage>
</organism>
<dbReference type="InterPro" id="IPR006311">
    <property type="entry name" value="TAT_signal"/>
</dbReference>
<reference evidence="2 3" key="1">
    <citation type="submission" date="2019-03" db="EMBL/GenBank/DDBJ databases">
        <authorList>
            <person name="Sebastian G."/>
            <person name="Baumann P."/>
            <person name="Ruckert C."/>
            <person name="Kalinowski J."/>
            <person name="Nebel B."/>
            <person name="Takors R."/>
            <person name="Blombach B."/>
        </authorList>
    </citation>
    <scope>NUCLEOTIDE SEQUENCE [LARGE SCALE GENOMIC DNA]</scope>
    <source>
        <strain evidence="2 3">DSM 1084</strain>
    </source>
</reference>
<dbReference type="KEGG" id="hpse:HPF_17345"/>
<feature type="signal peptide" evidence="1">
    <location>
        <begin position="1"/>
        <end position="29"/>
    </location>
</feature>
<dbReference type="PROSITE" id="PS51318">
    <property type="entry name" value="TAT"/>
    <property type="match status" value="1"/>
</dbReference>
<dbReference type="Gene3D" id="3.30.70.2050">
    <property type="match status" value="1"/>
</dbReference>
<sequence length="185" mass="19765" precursor="true">MTPDLPFVNRRRLLCGCAGLAGFAALGLAGCGQDTASSAQAQAPAEIQPQSSCSLDGMLLSDYPGPKGQIRFANVAEVQWFCDTTELLSTLLAPEQVRTVVSAFVQDMAKADWEQPRGHWIDARQAVYVLGSRRRGSMGPTAISFASDADAQAFVQQQGGRALRFAEIQPAMVDLSGGAQQDTRM</sequence>